<organism evidence="2 3">
    <name type="scientific">Microbacterium marinum</name>
    <dbReference type="NCBI Taxonomy" id="421115"/>
    <lineage>
        <taxon>Bacteria</taxon>
        <taxon>Bacillati</taxon>
        <taxon>Actinomycetota</taxon>
        <taxon>Actinomycetes</taxon>
        <taxon>Micrococcales</taxon>
        <taxon>Microbacteriaceae</taxon>
        <taxon>Microbacterium</taxon>
    </lineage>
</organism>
<evidence type="ECO:0000313" key="3">
    <source>
        <dbReference type="Proteomes" id="UP000573729"/>
    </source>
</evidence>
<evidence type="ECO:0000256" key="1">
    <source>
        <dbReference type="SAM" id="MobiDB-lite"/>
    </source>
</evidence>
<protein>
    <submittedName>
        <fullName evidence="2">Uncharacterized protein</fullName>
    </submittedName>
</protein>
<dbReference type="RefSeq" id="WP_184219904.1">
    <property type="nucleotide sequence ID" value="NZ_JACHMD010000001.1"/>
</dbReference>
<evidence type="ECO:0000313" key="2">
    <source>
        <dbReference type="EMBL" id="MBB4668228.1"/>
    </source>
</evidence>
<comment type="caution">
    <text evidence="2">The sequence shown here is derived from an EMBL/GenBank/DDBJ whole genome shotgun (WGS) entry which is preliminary data.</text>
</comment>
<sequence>MKRIDISYGGQWFSIGNRSLEDVHEEIRAGILAGHHWLEVNDGEGQPRPAYLSISPGVPIAVVPTPEPHDPPSETAVDVLDPEIAGPPPEWTGPTLRPRS</sequence>
<dbReference type="EMBL" id="JACHMD010000001">
    <property type="protein sequence ID" value="MBB4668228.1"/>
    <property type="molecule type" value="Genomic_DNA"/>
</dbReference>
<reference evidence="2 3" key="1">
    <citation type="submission" date="2020-08" db="EMBL/GenBank/DDBJ databases">
        <title>Sequencing the genomes of 1000 actinobacteria strains.</title>
        <authorList>
            <person name="Klenk H.-P."/>
        </authorList>
    </citation>
    <scope>NUCLEOTIDE SEQUENCE [LARGE SCALE GENOMIC DNA]</scope>
    <source>
        <strain evidence="2 3">DSM 24947</strain>
    </source>
</reference>
<keyword evidence="3" id="KW-1185">Reference proteome</keyword>
<name>A0A7W7FKK6_9MICO</name>
<proteinExistence type="predicted"/>
<accession>A0A7W7FKK6</accession>
<feature type="region of interest" description="Disordered" evidence="1">
    <location>
        <begin position="66"/>
        <end position="100"/>
    </location>
</feature>
<dbReference type="Proteomes" id="UP000573729">
    <property type="component" value="Unassembled WGS sequence"/>
</dbReference>
<gene>
    <name evidence="2" type="ORF">BKA24_002937</name>
</gene>
<dbReference type="AlphaFoldDB" id="A0A7W7FKK6"/>